<proteinExistence type="predicted"/>
<reference evidence="2 3" key="1">
    <citation type="submission" date="2023-03" db="EMBL/GenBank/DDBJ databases">
        <title>Thalassotalea loyana LMG 22536T draft genome sequence.</title>
        <authorList>
            <person name="Sawabe T."/>
        </authorList>
    </citation>
    <scope>NUCLEOTIDE SEQUENCE [LARGE SCALE GENOMIC DNA]</scope>
    <source>
        <strain evidence="2 3">LMG 22536</strain>
    </source>
</reference>
<sequence length="366" mass="41210">MFKALLNTLFPSTNQNYTPNYFAFEETRANKDDEQQKAVDALQTSLKTSIDNGEYREQEHQLRFYDFLFGKQASSVEHDDLSLFIANKINILLSKPETIVAALPALPVSINKITNELNDDNFDINQLIKLIEQEPAIVAKVIELANSAYYNHTGKSITDLKLAVRVLGVNGLTEGVINGFVNRLVPASPIYFQHYGNKIWQHSYTTGVIAKSLVKDAKLPEQAAESYLVGLLTNLGDMIIFQLLVEAFAHVNADCQPNSLIFKKLLIDYSKSLSYSIAKHWQLPASITSALQLQANLTKSVMLKPQFTTNTLACYVYEANLISELALLLENKQVSNEELEQAKQYLIESHEAQQFLEKHLVPHMTQ</sequence>
<dbReference type="SUPFAM" id="SSF109604">
    <property type="entry name" value="HD-domain/PDEase-like"/>
    <property type="match status" value="1"/>
</dbReference>
<evidence type="ECO:0000259" key="1">
    <source>
        <dbReference type="PROSITE" id="PS51833"/>
    </source>
</evidence>
<dbReference type="InterPro" id="IPR013976">
    <property type="entry name" value="HDOD"/>
</dbReference>
<gene>
    <name evidence="2" type="ORF">tloyanaT_08370</name>
</gene>
<dbReference type="InterPro" id="IPR052340">
    <property type="entry name" value="RNase_Y/CdgJ"/>
</dbReference>
<dbReference type="RefSeq" id="WP_284296176.1">
    <property type="nucleotide sequence ID" value="NZ_BSSV01000001.1"/>
</dbReference>
<evidence type="ECO:0000313" key="3">
    <source>
        <dbReference type="Proteomes" id="UP001157134"/>
    </source>
</evidence>
<dbReference type="PANTHER" id="PTHR33525:SF6">
    <property type="entry name" value="HDOD DOMAIN-CONTAINING PROTEIN"/>
    <property type="match status" value="1"/>
</dbReference>
<feature type="domain" description="HDOD" evidence="1">
    <location>
        <begin position="103"/>
        <end position="297"/>
    </location>
</feature>
<keyword evidence="3" id="KW-1185">Reference proteome</keyword>
<organism evidence="2 3">
    <name type="scientific">Thalassotalea loyana</name>
    <dbReference type="NCBI Taxonomy" id="280483"/>
    <lineage>
        <taxon>Bacteria</taxon>
        <taxon>Pseudomonadati</taxon>
        <taxon>Pseudomonadota</taxon>
        <taxon>Gammaproteobacteria</taxon>
        <taxon>Alteromonadales</taxon>
        <taxon>Colwelliaceae</taxon>
        <taxon>Thalassotalea</taxon>
    </lineage>
</organism>
<comment type="caution">
    <text evidence="2">The sequence shown here is derived from an EMBL/GenBank/DDBJ whole genome shotgun (WGS) entry which is preliminary data.</text>
</comment>
<dbReference type="Gene3D" id="1.10.3210.10">
    <property type="entry name" value="Hypothetical protein af1432"/>
    <property type="match status" value="1"/>
</dbReference>
<dbReference type="Proteomes" id="UP001157134">
    <property type="component" value="Unassembled WGS sequence"/>
</dbReference>
<dbReference type="PANTHER" id="PTHR33525">
    <property type="match status" value="1"/>
</dbReference>
<protein>
    <submittedName>
        <fullName evidence="2">Metal-dependent phosphohydrolase</fullName>
    </submittedName>
</protein>
<dbReference type="Pfam" id="PF08668">
    <property type="entry name" value="HDOD"/>
    <property type="match status" value="1"/>
</dbReference>
<name>A0ABQ6H8Y9_9GAMM</name>
<dbReference type="PROSITE" id="PS51833">
    <property type="entry name" value="HDOD"/>
    <property type="match status" value="1"/>
</dbReference>
<accession>A0ABQ6H8Y9</accession>
<evidence type="ECO:0000313" key="2">
    <source>
        <dbReference type="EMBL" id="GLX84585.1"/>
    </source>
</evidence>
<dbReference type="EMBL" id="BSSV01000001">
    <property type="protein sequence ID" value="GLX84585.1"/>
    <property type="molecule type" value="Genomic_DNA"/>
</dbReference>